<evidence type="ECO:0000313" key="2">
    <source>
        <dbReference type="EMBL" id="MFD1123877.1"/>
    </source>
</evidence>
<dbReference type="Proteomes" id="UP001597156">
    <property type="component" value="Unassembled WGS sequence"/>
</dbReference>
<keyword evidence="3" id="KW-1185">Reference proteome</keyword>
<proteinExistence type="predicted"/>
<gene>
    <name evidence="2" type="ORF">ACFQ22_00675</name>
</gene>
<dbReference type="EMBL" id="JBHTLH010000004">
    <property type="protein sequence ID" value="MFD1123877.1"/>
    <property type="molecule type" value="Genomic_DNA"/>
</dbReference>
<dbReference type="SMART" id="SM00855">
    <property type="entry name" value="PGAM"/>
    <property type="match status" value="1"/>
</dbReference>
<dbReference type="Gene3D" id="3.40.50.1240">
    <property type="entry name" value="Phosphoglycerate mutase-like"/>
    <property type="match status" value="1"/>
</dbReference>
<dbReference type="InterPro" id="IPR029033">
    <property type="entry name" value="His_PPase_superfam"/>
</dbReference>
<dbReference type="SUPFAM" id="SSF53254">
    <property type="entry name" value="Phosphoglycerate mutase-like"/>
    <property type="match status" value="1"/>
</dbReference>
<dbReference type="PROSITE" id="PS00175">
    <property type="entry name" value="PG_MUTASE"/>
    <property type="match status" value="1"/>
</dbReference>
<protein>
    <submittedName>
        <fullName evidence="2">Histidine phosphatase family protein</fullName>
    </submittedName>
</protein>
<evidence type="ECO:0000313" key="3">
    <source>
        <dbReference type="Proteomes" id="UP001597156"/>
    </source>
</evidence>
<dbReference type="InterPro" id="IPR051695">
    <property type="entry name" value="Phosphoglycerate_Mutase"/>
</dbReference>
<dbReference type="CDD" id="cd07067">
    <property type="entry name" value="HP_PGM_like"/>
    <property type="match status" value="1"/>
</dbReference>
<organism evidence="2 3">
    <name type="scientific">Lentilactobacillus raoultii</name>
    <dbReference type="NCBI Taxonomy" id="1987503"/>
    <lineage>
        <taxon>Bacteria</taxon>
        <taxon>Bacillati</taxon>
        <taxon>Bacillota</taxon>
        <taxon>Bacilli</taxon>
        <taxon>Lactobacillales</taxon>
        <taxon>Lactobacillaceae</taxon>
        <taxon>Lentilactobacillus</taxon>
    </lineage>
</organism>
<dbReference type="RefSeq" id="WP_121979146.1">
    <property type="nucleotide sequence ID" value="NZ_JBHTLH010000004.1"/>
</dbReference>
<reference evidence="3" key="1">
    <citation type="journal article" date="2019" name="Int. J. Syst. Evol. Microbiol.">
        <title>The Global Catalogue of Microorganisms (GCM) 10K type strain sequencing project: providing services to taxonomists for standard genome sequencing and annotation.</title>
        <authorList>
            <consortium name="The Broad Institute Genomics Platform"/>
            <consortium name="The Broad Institute Genome Sequencing Center for Infectious Disease"/>
            <person name="Wu L."/>
            <person name="Ma J."/>
        </authorList>
    </citation>
    <scope>NUCLEOTIDE SEQUENCE [LARGE SCALE GENOMIC DNA]</scope>
    <source>
        <strain evidence="3">CCUG 71848</strain>
    </source>
</reference>
<comment type="caution">
    <text evidence="2">The sequence shown here is derived from an EMBL/GenBank/DDBJ whole genome shotgun (WGS) entry which is preliminary data.</text>
</comment>
<dbReference type="InterPro" id="IPR001345">
    <property type="entry name" value="PG/BPGM_mutase_AS"/>
</dbReference>
<keyword evidence="1" id="KW-0378">Hydrolase</keyword>
<accession>A0ABW3PE01</accession>
<dbReference type="Pfam" id="PF00300">
    <property type="entry name" value="His_Phos_1"/>
    <property type="match status" value="1"/>
</dbReference>
<sequence length="195" mass="22512">MKLFVLRHGETLLNRQRKFYGSLNVSLDKKGFQQADEVAKKLTPYTFSRIIISDMLRTKQTAVPILNQNPTIHPIIDARFNEMGFGDWEGLNANEIQALDPIGWQKWLNEPFKVAPGNGEGYICFKHRVLEAFQDYYQDDRTGCQTLLIAHLGVLRALHHVWFPNLNYWNTNFLAGDYSVYTINNEGVQLTSYNV</sequence>
<dbReference type="PANTHER" id="PTHR46517:SF1">
    <property type="entry name" value="FRUCTOSE-2,6-BISPHOSPHATASE TIGAR"/>
    <property type="match status" value="1"/>
</dbReference>
<dbReference type="InterPro" id="IPR013078">
    <property type="entry name" value="His_Pase_superF_clade-1"/>
</dbReference>
<name>A0ABW3PE01_9LACO</name>
<dbReference type="PANTHER" id="PTHR46517">
    <property type="entry name" value="FRUCTOSE-2,6-BISPHOSPHATASE TIGAR"/>
    <property type="match status" value="1"/>
</dbReference>
<evidence type="ECO:0000256" key="1">
    <source>
        <dbReference type="ARBA" id="ARBA00022801"/>
    </source>
</evidence>